<dbReference type="SUPFAM" id="SSF54001">
    <property type="entry name" value="Cysteine proteinases"/>
    <property type="match status" value="1"/>
</dbReference>
<dbReference type="PANTHER" id="PTHR39327:SF1">
    <property type="entry name" value="BLR5470 PROTEIN"/>
    <property type="match status" value="1"/>
</dbReference>
<evidence type="ECO:0008006" key="4">
    <source>
        <dbReference type="Google" id="ProtNLM"/>
    </source>
</evidence>
<dbReference type="PANTHER" id="PTHR39327">
    <property type="match status" value="1"/>
</dbReference>
<dbReference type="InterPro" id="IPR038765">
    <property type="entry name" value="Papain-like_cys_pep_sf"/>
</dbReference>
<dbReference type="Pfam" id="PF06035">
    <property type="entry name" value="Peptidase_C93"/>
    <property type="match status" value="1"/>
</dbReference>
<dbReference type="InterPro" id="IPR010319">
    <property type="entry name" value="Transglutaminase-like_Cys_pept"/>
</dbReference>
<gene>
    <name evidence="2" type="ORF">CPY51_24210</name>
</gene>
<proteinExistence type="predicted"/>
<feature type="chain" id="PRO_5016007778" description="Transglutaminase" evidence="1">
    <location>
        <begin position="24"/>
        <end position="196"/>
    </location>
</feature>
<sequence>MRFLSLLACAIVAVVGSCTPANAGSVLGPSRSVGAPPGFASACHRYSWLCGSPLAGRAMGDAEALSVLRAANAQVNAALIPTGGMSAVGRIDYWSLPINGRGDCKHYALLKKKTLIANGFRADRLAVAVVLDRNGNNHAVLMARLNGGDYVLDNLTDSIRSWDDTGYTFLARQNFQDQRKWEVILAGPRAGKFQGT</sequence>
<dbReference type="OrthoDB" id="5401788at2"/>
<evidence type="ECO:0000313" key="3">
    <source>
        <dbReference type="Proteomes" id="UP000248925"/>
    </source>
</evidence>
<accession>A0A2W4C9C8</accession>
<comment type="caution">
    <text evidence="2">The sequence shown here is derived from an EMBL/GenBank/DDBJ whole genome shotgun (WGS) entry which is preliminary data.</text>
</comment>
<keyword evidence="1" id="KW-0732">Signal</keyword>
<evidence type="ECO:0000313" key="2">
    <source>
        <dbReference type="EMBL" id="PZM09989.1"/>
    </source>
</evidence>
<evidence type="ECO:0000256" key="1">
    <source>
        <dbReference type="SAM" id="SignalP"/>
    </source>
</evidence>
<dbReference type="Gene3D" id="3.10.620.30">
    <property type="match status" value="1"/>
</dbReference>
<dbReference type="EMBL" id="PCDP01000056">
    <property type="protein sequence ID" value="PZM09989.1"/>
    <property type="molecule type" value="Genomic_DNA"/>
</dbReference>
<dbReference type="RefSeq" id="WP_111162816.1">
    <property type="nucleotide sequence ID" value="NZ_PCDP01000056.1"/>
</dbReference>
<protein>
    <recommendedName>
        <fullName evidence="4">Transglutaminase</fullName>
    </recommendedName>
</protein>
<feature type="signal peptide" evidence="1">
    <location>
        <begin position="1"/>
        <end position="23"/>
    </location>
</feature>
<keyword evidence="3" id="KW-1185">Reference proteome</keyword>
<dbReference type="Proteomes" id="UP000248925">
    <property type="component" value="Unassembled WGS sequence"/>
</dbReference>
<name>A0A2W4C9C8_9HYPH</name>
<organism evidence="2 3">
    <name type="scientific">Rhizobium tubonense</name>
    <dbReference type="NCBI Taxonomy" id="484088"/>
    <lineage>
        <taxon>Bacteria</taxon>
        <taxon>Pseudomonadati</taxon>
        <taxon>Pseudomonadota</taxon>
        <taxon>Alphaproteobacteria</taxon>
        <taxon>Hyphomicrobiales</taxon>
        <taxon>Rhizobiaceae</taxon>
        <taxon>Rhizobium/Agrobacterium group</taxon>
        <taxon>Rhizobium</taxon>
    </lineage>
</organism>
<reference evidence="2 3" key="1">
    <citation type="journal article" date="2018" name="Sci. Rep.">
        <title>Rhizobium tumorigenes sp. nov., a novel plant tumorigenic bacterium isolated from cane gall tumors on thornless blackberry.</title>
        <authorList>
            <person name="Kuzmanovi N."/>
            <person name="Smalla K."/>
            <person name="Gronow S."/>
            <person name="PuBawska J."/>
        </authorList>
    </citation>
    <scope>NUCLEOTIDE SEQUENCE [LARGE SCALE GENOMIC DNA]</scope>
    <source>
        <strain evidence="2 3">CCBAU 85046</strain>
    </source>
</reference>
<dbReference type="AlphaFoldDB" id="A0A2W4C9C8"/>
<dbReference type="PROSITE" id="PS51257">
    <property type="entry name" value="PROKAR_LIPOPROTEIN"/>
    <property type="match status" value="1"/>
</dbReference>